<sequence>MFSNGFLLAHYVAALEWLTVLTAIIIIVSGIDDAFIDAYFWVREAYRATFLARRIKPLPIEALRRPPEQAIAIMVPAWQESAVIAQMIENSVATLEYSNFKIFCGTYPNDPATGEIVDRMARRYKQVVHVSVPHDGPTCKADCLNWIIQAIFLNERTHAIEFAGIVLHDSEDVIDPLELKLYNYLLPRKDLIQLPVLSLDRQWHELVAGTYMDDFAEWHSKDLVVRESFTGQVPSAGVGTCFSHRAMAALSAETNNQPFNTDTLTEDYDFSYRLAKLHMSQVFVRFPIEYKVRRRHFLTGREREVSVDSYVAVREFFPDKYRAAYRQRARWIVGIVFQGWLEMAWKGDWRSRYMLVRDRKGVVTSVVTILAYFILLNFVLIGLVRWYDPNLMTYSSMIASHEWIQMLLAFNFLLLCNRIGQRFYFVSRFYGLWQGVMTVPRLLVNNLINFNATMRAWKLFVVHVIGGRKLTWDKTDHAYPSMEQLQETRKRLGEVLLAWKAIDQAQIDEALARQTELGEPLGRVLLREGWLREDALADALAYQHGLPRAEFDQDAVLAHSERLPLPLVIRHRVLVAGDAPTGGLHLLAAGPPDTAVLEAAAAQAGQPPLVSIVRESDIADGLRLVTGIVQQPALEPTAAPPLLGDLLIEMGALRRQDLSEALDRYEPARDGRFGQFLIAHGRIDAEDLQAALERQNGFAPELVNNPESTAA</sequence>
<keyword evidence="1" id="KW-0812">Transmembrane</keyword>
<feature type="transmembrane region" description="Helical" evidence="1">
    <location>
        <begin position="403"/>
        <end position="420"/>
    </location>
</feature>
<dbReference type="EMBL" id="BMJQ01000006">
    <property type="protein sequence ID" value="GGF19932.1"/>
    <property type="molecule type" value="Genomic_DNA"/>
</dbReference>
<keyword evidence="1" id="KW-1133">Transmembrane helix</keyword>
<reference evidence="3" key="2">
    <citation type="submission" date="2020-09" db="EMBL/GenBank/DDBJ databases">
        <authorList>
            <person name="Sun Q."/>
            <person name="Zhou Y."/>
        </authorList>
    </citation>
    <scope>NUCLEOTIDE SEQUENCE</scope>
    <source>
        <strain evidence="3">CGMCC 1.15725</strain>
    </source>
</reference>
<dbReference type="Proteomes" id="UP000646365">
    <property type="component" value="Unassembled WGS sequence"/>
</dbReference>
<dbReference type="NCBIfam" id="NF012033">
    <property type="entry name" value="PRK15489.1"/>
    <property type="match status" value="1"/>
</dbReference>
<feature type="transmembrane region" description="Helical" evidence="1">
    <location>
        <begin position="362"/>
        <end position="383"/>
    </location>
</feature>
<organism evidence="3 4">
    <name type="scientific">Aliidongia dinghuensis</name>
    <dbReference type="NCBI Taxonomy" id="1867774"/>
    <lineage>
        <taxon>Bacteria</taxon>
        <taxon>Pseudomonadati</taxon>
        <taxon>Pseudomonadota</taxon>
        <taxon>Alphaproteobacteria</taxon>
        <taxon>Rhodospirillales</taxon>
        <taxon>Dongiaceae</taxon>
        <taxon>Aliidongia</taxon>
    </lineage>
</organism>
<dbReference type="SUPFAM" id="SSF53448">
    <property type="entry name" value="Nucleotide-diphospho-sugar transferases"/>
    <property type="match status" value="1"/>
</dbReference>
<feature type="domain" description="Glycosyltransferase 2-like" evidence="2">
    <location>
        <begin position="165"/>
        <end position="383"/>
    </location>
</feature>
<proteinExistence type="predicted"/>
<accession>A0A8J2YTK6</accession>
<name>A0A8J2YTK6_9PROT</name>
<gene>
    <name evidence="3" type="primary">nfrB</name>
    <name evidence="3" type="ORF">GCM10011611_27400</name>
</gene>
<keyword evidence="4" id="KW-1185">Reference proteome</keyword>
<dbReference type="RefSeq" id="WP_189046569.1">
    <property type="nucleotide sequence ID" value="NZ_BMJQ01000006.1"/>
</dbReference>
<keyword evidence="1" id="KW-0472">Membrane</keyword>
<protein>
    <submittedName>
        <fullName evidence="3">Bacteriophage N4 adsorption protein B</fullName>
    </submittedName>
</protein>
<dbReference type="InterPro" id="IPR029044">
    <property type="entry name" value="Nucleotide-diphossugar_trans"/>
</dbReference>
<dbReference type="InterPro" id="IPR037257">
    <property type="entry name" value="T2SS_E_N_sf"/>
</dbReference>
<dbReference type="InterPro" id="IPR001173">
    <property type="entry name" value="Glyco_trans_2-like"/>
</dbReference>
<evidence type="ECO:0000256" key="1">
    <source>
        <dbReference type="SAM" id="Phobius"/>
    </source>
</evidence>
<reference evidence="3" key="1">
    <citation type="journal article" date="2014" name="Int. J. Syst. Evol. Microbiol.">
        <title>Complete genome sequence of Corynebacterium casei LMG S-19264T (=DSM 44701T), isolated from a smear-ripened cheese.</title>
        <authorList>
            <consortium name="US DOE Joint Genome Institute (JGI-PGF)"/>
            <person name="Walter F."/>
            <person name="Albersmeier A."/>
            <person name="Kalinowski J."/>
            <person name="Ruckert C."/>
        </authorList>
    </citation>
    <scope>NUCLEOTIDE SEQUENCE</scope>
    <source>
        <strain evidence="3">CGMCC 1.15725</strain>
    </source>
</reference>
<evidence type="ECO:0000313" key="3">
    <source>
        <dbReference type="EMBL" id="GGF19932.1"/>
    </source>
</evidence>
<evidence type="ECO:0000259" key="2">
    <source>
        <dbReference type="Pfam" id="PF13632"/>
    </source>
</evidence>
<dbReference type="Pfam" id="PF13632">
    <property type="entry name" value="Glyco_trans_2_3"/>
    <property type="match status" value="1"/>
</dbReference>
<dbReference type="SUPFAM" id="SSF160246">
    <property type="entry name" value="EspE N-terminal domain-like"/>
    <property type="match status" value="2"/>
</dbReference>
<dbReference type="Gene3D" id="3.90.550.10">
    <property type="entry name" value="Spore Coat Polysaccharide Biosynthesis Protein SpsA, Chain A"/>
    <property type="match status" value="1"/>
</dbReference>
<comment type="caution">
    <text evidence="3">The sequence shown here is derived from an EMBL/GenBank/DDBJ whole genome shotgun (WGS) entry which is preliminary data.</text>
</comment>
<dbReference type="AlphaFoldDB" id="A0A8J2YTK6"/>
<evidence type="ECO:0000313" key="4">
    <source>
        <dbReference type="Proteomes" id="UP000646365"/>
    </source>
</evidence>
<dbReference type="NCBIfam" id="NF011305">
    <property type="entry name" value="PRK14716.1-3"/>
    <property type="match status" value="1"/>
</dbReference>